<dbReference type="EMBL" id="JAAKGU010000004">
    <property type="protein sequence ID" value="NGM83105.1"/>
    <property type="molecule type" value="Genomic_DNA"/>
</dbReference>
<comment type="caution">
    <text evidence="1">The sequence shown here is derived from an EMBL/GenBank/DDBJ whole genome shotgun (WGS) entry which is preliminary data.</text>
</comment>
<keyword evidence="2" id="KW-1185">Reference proteome</keyword>
<name>A0A6M1PLR2_9BACL</name>
<accession>A0A6M1PLR2</accession>
<gene>
    <name evidence="1" type="ORF">G5B47_11840</name>
</gene>
<dbReference type="Proteomes" id="UP000480151">
    <property type="component" value="Unassembled WGS sequence"/>
</dbReference>
<evidence type="ECO:0000313" key="2">
    <source>
        <dbReference type="Proteomes" id="UP000480151"/>
    </source>
</evidence>
<dbReference type="RefSeq" id="WP_165098176.1">
    <property type="nucleotide sequence ID" value="NZ_JAAKGU010000004.1"/>
</dbReference>
<reference evidence="1 2" key="1">
    <citation type="submission" date="2020-02" db="EMBL/GenBank/DDBJ databases">
        <authorList>
            <person name="Gao J."/>
            <person name="Sun J."/>
        </authorList>
    </citation>
    <scope>NUCLEOTIDE SEQUENCE [LARGE SCALE GENOMIC DNA]</scope>
    <source>
        <strain evidence="1 2">7124</strain>
    </source>
</reference>
<proteinExistence type="predicted"/>
<organism evidence="1 2">
    <name type="scientific">Paenibacillus apii</name>
    <dbReference type="NCBI Taxonomy" id="1850370"/>
    <lineage>
        <taxon>Bacteria</taxon>
        <taxon>Bacillati</taxon>
        <taxon>Bacillota</taxon>
        <taxon>Bacilli</taxon>
        <taxon>Bacillales</taxon>
        <taxon>Paenibacillaceae</taxon>
        <taxon>Paenibacillus</taxon>
    </lineage>
</organism>
<sequence length="68" mass="7938">MDDSLSSISHVFASGFIDVASPRTLNLQEIQTRDYWPEYSEIYLFENPSVFSYLVLEILWMQQRTGDS</sequence>
<evidence type="ECO:0000313" key="1">
    <source>
        <dbReference type="EMBL" id="NGM83105.1"/>
    </source>
</evidence>
<protein>
    <submittedName>
        <fullName evidence="1">Uncharacterized protein</fullName>
    </submittedName>
</protein>
<dbReference type="AlphaFoldDB" id="A0A6M1PLR2"/>